<dbReference type="GO" id="GO:0046872">
    <property type="term" value="F:metal ion binding"/>
    <property type="evidence" value="ECO:0007669"/>
    <property type="project" value="UniProtKB-KW"/>
</dbReference>
<dbReference type="PANTHER" id="PTHR13832:SF803">
    <property type="entry name" value="PROTEIN PHOSPHATASE 1G"/>
    <property type="match status" value="1"/>
</dbReference>
<evidence type="ECO:0000259" key="11">
    <source>
        <dbReference type="PROSITE" id="PS51746"/>
    </source>
</evidence>
<dbReference type="PANTHER" id="PTHR13832">
    <property type="entry name" value="PROTEIN PHOSPHATASE 2C"/>
    <property type="match status" value="1"/>
</dbReference>
<evidence type="ECO:0000256" key="5">
    <source>
        <dbReference type="ARBA" id="ARBA00022801"/>
    </source>
</evidence>
<comment type="similarity">
    <text evidence="2">Belongs to the PP2C family.</text>
</comment>
<comment type="catalytic activity">
    <reaction evidence="10">
        <text>O-phospho-L-threonyl-[protein] + H2O = L-threonyl-[protein] + phosphate</text>
        <dbReference type="Rhea" id="RHEA:47004"/>
        <dbReference type="Rhea" id="RHEA-COMP:11060"/>
        <dbReference type="Rhea" id="RHEA-COMP:11605"/>
        <dbReference type="ChEBI" id="CHEBI:15377"/>
        <dbReference type="ChEBI" id="CHEBI:30013"/>
        <dbReference type="ChEBI" id="CHEBI:43474"/>
        <dbReference type="ChEBI" id="CHEBI:61977"/>
        <dbReference type="EC" id="3.1.3.16"/>
    </reaction>
</comment>
<reference evidence="12" key="1">
    <citation type="submission" date="2021-01" db="EMBL/GenBank/DDBJ databases">
        <authorList>
            <person name="Corre E."/>
            <person name="Pelletier E."/>
            <person name="Niang G."/>
            <person name="Scheremetjew M."/>
            <person name="Finn R."/>
            <person name="Kale V."/>
            <person name="Holt S."/>
            <person name="Cochrane G."/>
            <person name="Meng A."/>
            <person name="Brown T."/>
            <person name="Cohen L."/>
        </authorList>
    </citation>
    <scope>NUCLEOTIDE SEQUENCE</scope>
    <source>
        <strain evidence="12">CCAP1064/1</strain>
    </source>
</reference>
<gene>
    <name evidence="12" type="ORF">PINE0816_LOCUS511</name>
</gene>
<dbReference type="CDD" id="cd00143">
    <property type="entry name" value="PP2Cc"/>
    <property type="match status" value="1"/>
</dbReference>
<dbReference type="InterPro" id="IPR001932">
    <property type="entry name" value="PPM-type_phosphatase-like_dom"/>
</dbReference>
<evidence type="ECO:0000256" key="2">
    <source>
        <dbReference type="ARBA" id="ARBA00006702"/>
    </source>
</evidence>
<dbReference type="SUPFAM" id="SSF81606">
    <property type="entry name" value="PP2C-like"/>
    <property type="match status" value="1"/>
</dbReference>
<evidence type="ECO:0000256" key="6">
    <source>
        <dbReference type="ARBA" id="ARBA00022842"/>
    </source>
</evidence>
<evidence type="ECO:0000256" key="8">
    <source>
        <dbReference type="ARBA" id="ARBA00023211"/>
    </source>
</evidence>
<evidence type="ECO:0000256" key="7">
    <source>
        <dbReference type="ARBA" id="ARBA00022912"/>
    </source>
</evidence>
<dbReference type="Gene3D" id="3.60.40.10">
    <property type="entry name" value="PPM-type phosphatase domain"/>
    <property type="match status" value="1"/>
</dbReference>
<evidence type="ECO:0000256" key="4">
    <source>
        <dbReference type="ARBA" id="ARBA00022723"/>
    </source>
</evidence>
<comment type="catalytic activity">
    <reaction evidence="9">
        <text>O-phospho-L-seryl-[protein] + H2O = L-seryl-[protein] + phosphate</text>
        <dbReference type="Rhea" id="RHEA:20629"/>
        <dbReference type="Rhea" id="RHEA-COMP:9863"/>
        <dbReference type="Rhea" id="RHEA-COMP:11604"/>
        <dbReference type="ChEBI" id="CHEBI:15377"/>
        <dbReference type="ChEBI" id="CHEBI:29999"/>
        <dbReference type="ChEBI" id="CHEBI:43474"/>
        <dbReference type="ChEBI" id="CHEBI:83421"/>
        <dbReference type="EC" id="3.1.3.16"/>
    </reaction>
</comment>
<name>A0A7S0BUX4_9STRA</name>
<evidence type="ECO:0000256" key="1">
    <source>
        <dbReference type="ARBA" id="ARBA00001936"/>
    </source>
</evidence>
<keyword evidence="6" id="KW-0460">Magnesium</keyword>
<evidence type="ECO:0000256" key="3">
    <source>
        <dbReference type="ARBA" id="ARBA00013081"/>
    </source>
</evidence>
<organism evidence="12">
    <name type="scientific">Proboscia inermis</name>
    <dbReference type="NCBI Taxonomy" id="420281"/>
    <lineage>
        <taxon>Eukaryota</taxon>
        <taxon>Sar</taxon>
        <taxon>Stramenopiles</taxon>
        <taxon>Ochrophyta</taxon>
        <taxon>Bacillariophyta</taxon>
        <taxon>Coscinodiscophyceae</taxon>
        <taxon>Rhizosoleniophycidae</taxon>
        <taxon>Rhizosoleniales</taxon>
        <taxon>Rhizosoleniaceae</taxon>
        <taxon>Proboscia</taxon>
    </lineage>
</organism>
<feature type="domain" description="PPM-type phosphatase" evidence="11">
    <location>
        <begin position="1"/>
        <end position="126"/>
    </location>
</feature>
<dbReference type="Pfam" id="PF00481">
    <property type="entry name" value="PP2C"/>
    <property type="match status" value="1"/>
</dbReference>
<dbReference type="EMBL" id="HBEL01001077">
    <property type="protein sequence ID" value="CAD8404408.1"/>
    <property type="molecule type" value="Transcribed_RNA"/>
</dbReference>
<evidence type="ECO:0000256" key="10">
    <source>
        <dbReference type="ARBA" id="ARBA00048336"/>
    </source>
</evidence>
<sequence length="136" mass="15146">MDRITKSGGFVNQFGRVNGNLNLSRSIGDLKYKQTKSLPPSAQMITAEPDILQVKLNPGDEFFILGCDGIWDCLSNEQAVLFVRDRIETKAPTEIVIEMLDEIVSDDPRATQGIGGDNMTCMIIDLLPHSRSYRKT</sequence>
<evidence type="ECO:0000313" key="12">
    <source>
        <dbReference type="EMBL" id="CAD8404408.1"/>
    </source>
</evidence>
<keyword evidence="7" id="KW-0904">Protein phosphatase</keyword>
<dbReference type="AlphaFoldDB" id="A0A7S0BUX4"/>
<dbReference type="EC" id="3.1.3.16" evidence="3"/>
<accession>A0A7S0BUX4</accession>
<dbReference type="GO" id="GO:0004722">
    <property type="term" value="F:protein serine/threonine phosphatase activity"/>
    <property type="evidence" value="ECO:0007669"/>
    <property type="project" value="UniProtKB-EC"/>
</dbReference>
<protein>
    <recommendedName>
        <fullName evidence="3">protein-serine/threonine phosphatase</fullName>
        <ecNumber evidence="3">3.1.3.16</ecNumber>
    </recommendedName>
</protein>
<keyword evidence="4" id="KW-0479">Metal-binding</keyword>
<keyword evidence="8" id="KW-0464">Manganese</keyword>
<proteinExistence type="inferred from homology"/>
<dbReference type="PROSITE" id="PS51746">
    <property type="entry name" value="PPM_2"/>
    <property type="match status" value="1"/>
</dbReference>
<dbReference type="InterPro" id="IPR036457">
    <property type="entry name" value="PPM-type-like_dom_sf"/>
</dbReference>
<keyword evidence="5" id="KW-0378">Hydrolase</keyword>
<dbReference type="InterPro" id="IPR015655">
    <property type="entry name" value="PP2C"/>
</dbReference>
<comment type="cofactor">
    <cofactor evidence="1">
        <name>Mn(2+)</name>
        <dbReference type="ChEBI" id="CHEBI:29035"/>
    </cofactor>
</comment>
<evidence type="ECO:0000256" key="9">
    <source>
        <dbReference type="ARBA" id="ARBA00047761"/>
    </source>
</evidence>